<evidence type="ECO:0000313" key="4">
    <source>
        <dbReference type="Proteomes" id="UP001172457"/>
    </source>
</evidence>
<evidence type="ECO:0000256" key="1">
    <source>
        <dbReference type="SAM" id="MobiDB-lite"/>
    </source>
</evidence>
<name>A0AA38TC87_9ASTR</name>
<organism evidence="3 4">
    <name type="scientific">Centaurea solstitialis</name>
    <name type="common">yellow star-thistle</name>
    <dbReference type="NCBI Taxonomy" id="347529"/>
    <lineage>
        <taxon>Eukaryota</taxon>
        <taxon>Viridiplantae</taxon>
        <taxon>Streptophyta</taxon>
        <taxon>Embryophyta</taxon>
        <taxon>Tracheophyta</taxon>
        <taxon>Spermatophyta</taxon>
        <taxon>Magnoliopsida</taxon>
        <taxon>eudicotyledons</taxon>
        <taxon>Gunneridae</taxon>
        <taxon>Pentapetalae</taxon>
        <taxon>asterids</taxon>
        <taxon>campanulids</taxon>
        <taxon>Asterales</taxon>
        <taxon>Asteraceae</taxon>
        <taxon>Carduoideae</taxon>
        <taxon>Cardueae</taxon>
        <taxon>Centaureinae</taxon>
        <taxon>Centaurea</taxon>
    </lineage>
</organism>
<accession>A0AA38TC87</accession>
<evidence type="ECO:0000313" key="3">
    <source>
        <dbReference type="EMBL" id="KAJ9548093.1"/>
    </source>
</evidence>
<keyword evidence="2" id="KW-0812">Transmembrane</keyword>
<dbReference type="EMBL" id="JARYMX010000005">
    <property type="protein sequence ID" value="KAJ9548093.1"/>
    <property type="molecule type" value="Genomic_DNA"/>
</dbReference>
<comment type="caution">
    <text evidence="3">The sequence shown here is derived from an EMBL/GenBank/DDBJ whole genome shotgun (WGS) entry which is preliminary data.</text>
</comment>
<feature type="compositionally biased region" description="Polar residues" evidence="1">
    <location>
        <begin position="1433"/>
        <end position="1443"/>
    </location>
</feature>
<keyword evidence="4" id="KW-1185">Reference proteome</keyword>
<feature type="region of interest" description="Disordered" evidence="1">
    <location>
        <begin position="842"/>
        <end position="900"/>
    </location>
</feature>
<feature type="compositionally biased region" description="Basic and acidic residues" evidence="1">
    <location>
        <begin position="1316"/>
        <end position="1327"/>
    </location>
</feature>
<feature type="region of interest" description="Disordered" evidence="1">
    <location>
        <begin position="621"/>
        <end position="649"/>
    </location>
</feature>
<dbReference type="PANTHER" id="PTHR33870">
    <property type="entry name" value="CARDIOMYOPATHY-ASSOCIATED PROTEIN"/>
    <property type="match status" value="1"/>
</dbReference>
<feature type="region of interest" description="Disordered" evidence="1">
    <location>
        <begin position="950"/>
        <end position="1067"/>
    </location>
</feature>
<evidence type="ECO:0000256" key="2">
    <source>
        <dbReference type="SAM" id="Phobius"/>
    </source>
</evidence>
<feature type="compositionally biased region" description="Acidic residues" evidence="1">
    <location>
        <begin position="1229"/>
        <end position="1241"/>
    </location>
</feature>
<feature type="compositionally biased region" description="Polar residues" evidence="1">
    <location>
        <begin position="1105"/>
        <end position="1119"/>
    </location>
</feature>
<feature type="compositionally biased region" description="Basic and acidic residues" evidence="1">
    <location>
        <begin position="321"/>
        <end position="335"/>
    </location>
</feature>
<feature type="compositionally biased region" description="Low complexity" evidence="1">
    <location>
        <begin position="1413"/>
        <end position="1426"/>
    </location>
</feature>
<feature type="region of interest" description="Disordered" evidence="1">
    <location>
        <begin position="1105"/>
        <end position="1129"/>
    </location>
</feature>
<protein>
    <submittedName>
        <fullName evidence="3">Uncharacterized protein</fullName>
    </submittedName>
</protein>
<keyword evidence="2" id="KW-0472">Membrane</keyword>
<feature type="region of interest" description="Disordered" evidence="1">
    <location>
        <begin position="758"/>
        <end position="785"/>
    </location>
</feature>
<keyword evidence="2" id="KW-1133">Transmembrane helix</keyword>
<feature type="transmembrane region" description="Helical" evidence="2">
    <location>
        <begin position="21"/>
        <end position="41"/>
    </location>
</feature>
<feature type="compositionally biased region" description="Basic and acidic residues" evidence="1">
    <location>
        <begin position="1191"/>
        <end position="1208"/>
    </location>
</feature>
<feature type="compositionally biased region" description="Low complexity" evidence="1">
    <location>
        <begin position="288"/>
        <end position="300"/>
    </location>
</feature>
<sequence length="1443" mass="159951">MGAELFRKYVSSSIMICYRSIVKHPFLVGMSLLLILMYRLFPLLFSLLVSASPVIVSTAVLLGTLLSFGQPNIPEIETEIEKSDRGEIQKLESRVLSGSEIVGRDVSFASVETNGSRIIELFGEKTCVNVNDDDDRVGLVDDNVIVTEEKCENVQFGGEGLREEGEDEVGDHEIDLDEERVVSGRDYSLLKQSEDENVVSGRDYASLKQSEDENVVLGRDYAPLKQSEDEHDVLGSDYASLKQSEDEHVVLESDDKLWEGSADPLNSDSGLLWKRMEGDNSEDDEGSDSGSDVAESSSPDASMADIIPMLDELHPLLAEELETREPTRMMPRDGTDASDSSSESNDDDDGGVENHDDLEVGDDEDKESKHDDKEDEIKSVMTWTEDDQKNLMNLGTSELERNRRLENLIARRRARKTMRLQAEKNLIDLESVDLPWNIPPISTARNNPFDYDANDNVPGSAPSVMLKRRNPFDLPYDSSEEKPDLVGDTFQQEFAAVQPKEPFFRRHESFNVGPSIFGASRSERQETKLRPYFVPERIASDGTGFSAFQRQLSEVSDSKVTDTESVSSVSDLENKGHIEDELSLEQAEKEDEHASDDVIQVTPYFVPEQVASAFNRQMSELSESKVSSVPDTESVSSASDLENKDPIEDDVSQEVELISINEHEYPSGIREDLELISTGEHVPVANEHVSDNVSQDDGNAESNQVEKEDDGLDEAETSVGHVTNRQELASDFLETENAESSVELVLDATHLNLGDRGLHSSASSLSSSSYEVSDQIYNEKDDDEMPSVAETDYYFVERGNSIETSGIDVTSLLVEESQPKEPVYDSSPRAVTKNLLSSSISTDLQADVSDKGQPLPNSERTGSVSGGESQETVQKTVMDSPSDDAEFVGSSEQDAAEKIESRSITDVREFYIQYLSNLIELDHLHNDEVFQHADDQHQASSSVADVKWNFTDSSPETRDAQSQMVPDNEEPLSAGDSISKQDGLLDMDANEGSHQEEVVSQPDESSLLDRSVEEPSTEDPEELEGHEIERGHFVSSNSEAQSEEVVHGETYENLLPTHDRFESEEDILQPHNEFPLLDMSANKPSEENPEVLQVQITSNNSDNLQIQEPENDISPSINPVLSPEPDVADVTSIETKAPETLAYTSDVHSIESKNTPENIDDVDEINEFDENLLVELDAVGDFSVNDLGTTSKDDQLASEHDLEIKRSFSNDLGSISNEMKQDPRASEHDLEDNDSVDEDSYSNDLGSTLNETKQDPHGLEHDIETESAKGEDSYSNELGSTLNEIKQDPHASEHDLETNSSTGLGSISNEMIQDPHASEHDLETNRSEDEDSYIEELKSSLNEMKQTDPRDSGAHSLETFYSVDETAFIKDIEFALNEMKQDPQTTDFSETKVKTDAEERREPVDEKEISNTEVAGASEASSGAVVNHGKENVLSTSNTDDKE</sequence>
<feature type="compositionally biased region" description="Acidic residues" evidence="1">
    <location>
        <begin position="707"/>
        <end position="716"/>
    </location>
</feature>
<feature type="compositionally biased region" description="Polar residues" evidence="1">
    <location>
        <begin position="950"/>
        <end position="965"/>
    </location>
</feature>
<feature type="compositionally biased region" description="Basic and acidic residues" evidence="1">
    <location>
        <begin position="366"/>
        <end position="378"/>
    </location>
</feature>
<feature type="compositionally biased region" description="Polar residues" evidence="1">
    <location>
        <begin position="1242"/>
        <end position="1251"/>
    </location>
</feature>
<reference evidence="3" key="1">
    <citation type="submission" date="2023-03" db="EMBL/GenBank/DDBJ databases">
        <title>Chromosome-scale reference genome and RAD-based genetic map of yellow starthistle (Centaurea solstitialis) reveal putative structural variation and QTLs associated with invader traits.</title>
        <authorList>
            <person name="Reatini B."/>
            <person name="Cang F.A."/>
            <person name="Jiang Q."/>
            <person name="Mckibben M.T.W."/>
            <person name="Barker M.S."/>
            <person name="Rieseberg L.H."/>
            <person name="Dlugosch K.M."/>
        </authorList>
    </citation>
    <scope>NUCLEOTIDE SEQUENCE</scope>
    <source>
        <strain evidence="3">CAN-66</strain>
        <tissue evidence="3">Leaf</tissue>
    </source>
</reference>
<feature type="compositionally biased region" description="Polar residues" evidence="1">
    <location>
        <begin position="621"/>
        <end position="640"/>
    </location>
</feature>
<feature type="compositionally biased region" description="Basic and acidic residues" evidence="1">
    <location>
        <begin position="1285"/>
        <end position="1297"/>
    </location>
</feature>
<feature type="compositionally biased region" description="Polar residues" evidence="1">
    <location>
        <begin position="1298"/>
        <end position="1311"/>
    </location>
</feature>
<feature type="region of interest" description="Disordered" evidence="1">
    <location>
        <begin position="553"/>
        <end position="578"/>
    </location>
</feature>
<feature type="compositionally biased region" description="Low complexity" evidence="1">
    <location>
        <begin position="760"/>
        <end position="769"/>
    </location>
</feature>
<feature type="compositionally biased region" description="Polar residues" evidence="1">
    <location>
        <begin position="1209"/>
        <end position="1218"/>
    </location>
</feature>
<gene>
    <name evidence="3" type="ORF">OSB04_020636</name>
</gene>
<dbReference type="Proteomes" id="UP001172457">
    <property type="component" value="Chromosome 5"/>
</dbReference>
<feature type="transmembrane region" description="Helical" evidence="2">
    <location>
        <begin position="47"/>
        <end position="68"/>
    </location>
</feature>
<feature type="compositionally biased region" description="Polar residues" evidence="1">
    <location>
        <begin position="1273"/>
        <end position="1284"/>
    </location>
</feature>
<feature type="region of interest" description="Disordered" evidence="1">
    <location>
        <begin position="1183"/>
        <end position="1354"/>
    </location>
</feature>
<feature type="compositionally biased region" description="Basic and acidic residues" evidence="1">
    <location>
        <begin position="1023"/>
        <end position="1032"/>
    </location>
</feature>
<proteinExistence type="predicted"/>
<feature type="compositionally biased region" description="Basic and acidic residues" evidence="1">
    <location>
        <begin position="1219"/>
        <end position="1228"/>
    </location>
</feature>
<feature type="compositionally biased region" description="Polar residues" evidence="1">
    <location>
        <begin position="691"/>
        <end position="703"/>
    </location>
</feature>
<feature type="region of interest" description="Disordered" evidence="1">
    <location>
        <begin position="1379"/>
        <end position="1443"/>
    </location>
</feature>
<feature type="compositionally biased region" description="Basic and acidic residues" evidence="1">
    <location>
        <begin position="1252"/>
        <end position="1272"/>
    </location>
</feature>
<feature type="region of interest" description="Disordered" evidence="1">
    <location>
        <begin position="252"/>
        <end position="384"/>
    </location>
</feature>
<feature type="region of interest" description="Disordered" evidence="1">
    <location>
        <begin position="688"/>
        <end position="719"/>
    </location>
</feature>
<feature type="compositionally biased region" description="Polar residues" evidence="1">
    <location>
        <begin position="855"/>
        <end position="879"/>
    </location>
</feature>
<dbReference type="PANTHER" id="PTHR33870:SF4">
    <property type="entry name" value="CARDIOMYOPATHY-ASSOCIATED PROTEIN"/>
    <property type="match status" value="1"/>
</dbReference>
<feature type="compositionally biased region" description="Basic and acidic residues" evidence="1">
    <location>
        <begin position="1389"/>
        <end position="1410"/>
    </location>
</feature>